<comment type="subcellular location">
    <subcellularLocation>
        <location evidence="1">Secreted</location>
    </subcellularLocation>
</comment>
<name>A0A9X1V3I9_9FLAO</name>
<evidence type="ECO:0000256" key="1">
    <source>
        <dbReference type="ARBA" id="ARBA00004613"/>
    </source>
</evidence>
<dbReference type="Proteomes" id="UP001139226">
    <property type="component" value="Unassembled WGS sequence"/>
</dbReference>
<evidence type="ECO:0000256" key="2">
    <source>
        <dbReference type="ARBA" id="ARBA00022729"/>
    </source>
</evidence>
<dbReference type="InterPro" id="IPR011330">
    <property type="entry name" value="Glyco_hydro/deAcase_b/a-brl"/>
</dbReference>
<dbReference type="PROSITE" id="PS51677">
    <property type="entry name" value="NODB"/>
    <property type="match status" value="1"/>
</dbReference>
<dbReference type="CDD" id="cd10918">
    <property type="entry name" value="CE4_NodB_like_5s_6s"/>
    <property type="match status" value="1"/>
</dbReference>
<gene>
    <name evidence="4" type="ORF">ML462_11535</name>
</gene>
<dbReference type="InterPro" id="IPR002509">
    <property type="entry name" value="NODB_dom"/>
</dbReference>
<dbReference type="Pfam" id="PF01522">
    <property type="entry name" value="Polysacc_deac_1"/>
    <property type="match status" value="1"/>
</dbReference>
<dbReference type="RefSeq" id="WP_240713969.1">
    <property type="nucleotide sequence ID" value="NZ_JAKVTV010000003.1"/>
</dbReference>
<sequence length="291" mass="33867">MRSILYDLLNLFPFSNNSRSLKVLAYHTVPDENEFEKQVKFLKENYHLITISDLRKSLDNQLELPENSLLITFDDGDITVYENGFPVLRKLKVPAAIFIITDLIDSNKTFWCRWVEKAYERQGKLYSEARKQVDRLKKVPEEERREYLKSLPLINSGQLTSKQLIELNDNGIFIGNHTHTHPMINKCNEAQIMEEMNAAKSKFEDLDLSENFSVFAYPNGNWEPNSENTLMEEGIEIAFLFDHQVNKDITKINPMRISRIRVNADDDLSEFKVKVSGLHSRILNLRQKIGV</sequence>
<dbReference type="PANTHER" id="PTHR34216:SF3">
    <property type="entry name" value="POLY-BETA-1,6-N-ACETYL-D-GLUCOSAMINE N-DEACETYLASE"/>
    <property type="match status" value="1"/>
</dbReference>
<evidence type="ECO:0000259" key="3">
    <source>
        <dbReference type="PROSITE" id="PS51677"/>
    </source>
</evidence>
<dbReference type="AlphaFoldDB" id="A0A9X1V3I9"/>
<reference evidence="4" key="1">
    <citation type="submission" date="2022-03" db="EMBL/GenBank/DDBJ databases">
        <title>Gramella crocea sp. nov., isolated from activated sludge of a seafood processing plant.</title>
        <authorList>
            <person name="Zhang X."/>
        </authorList>
    </citation>
    <scope>NUCLEOTIDE SEQUENCE</scope>
    <source>
        <strain evidence="4">YJ019</strain>
    </source>
</reference>
<feature type="domain" description="NodB homology" evidence="3">
    <location>
        <begin position="67"/>
        <end position="291"/>
    </location>
</feature>
<accession>A0A9X1V3I9</accession>
<keyword evidence="2" id="KW-0732">Signal</keyword>
<dbReference type="PANTHER" id="PTHR34216">
    <property type="match status" value="1"/>
</dbReference>
<comment type="caution">
    <text evidence="4">The sequence shown here is derived from an EMBL/GenBank/DDBJ whole genome shotgun (WGS) entry which is preliminary data.</text>
</comment>
<dbReference type="Gene3D" id="3.20.20.370">
    <property type="entry name" value="Glycoside hydrolase/deacetylase"/>
    <property type="match status" value="1"/>
</dbReference>
<dbReference type="SUPFAM" id="SSF88713">
    <property type="entry name" value="Glycoside hydrolase/deacetylase"/>
    <property type="match status" value="1"/>
</dbReference>
<dbReference type="GO" id="GO:0005975">
    <property type="term" value="P:carbohydrate metabolic process"/>
    <property type="evidence" value="ECO:0007669"/>
    <property type="project" value="InterPro"/>
</dbReference>
<dbReference type="EMBL" id="JAKVTV010000003">
    <property type="protein sequence ID" value="MCH4823802.1"/>
    <property type="molecule type" value="Genomic_DNA"/>
</dbReference>
<keyword evidence="5" id="KW-1185">Reference proteome</keyword>
<evidence type="ECO:0000313" key="4">
    <source>
        <dbReference type="EMBL" id="MCH4823802.1"/>
    </source>
</evidence>
<dbReference type="InterPro" id="IPR051398">
    <property type="entry name" value="Polysacch_Deacetylase"/>
</dbReference>
<protein>
    <submittedName>
        <fullName evidence="4">Polysaccharide deacetylase family protein</fullName>
    </submittedName>
</protein>
<dbReference type="GO" id="GO:0016810">
    <property type="term" value="F:hydrolase activity, acting on carbon-nitrogen (but not peptide) bonds"/>
    <property type="evidence" value="ECO:0007669"/>
    <property type="project" value="InterPro"/>
</dbReference>
<evidence type="ECO:0000313" key="5">
    <source>
        <dbReference type="Proteomes" id="UP001139226"/>
    </source>
</evidence>
<proteinExistence type="predicted"/>
<organism evidence="4 5">
    <name type="scientific">Christiangramia lutea</name>
    <dbReference type="NCBI Taxonomy" id="1607951"/>
    <lineage>
        <taxon>Bacteria</taxon>
        <taxon>Pseudomonadati</taxon>
        <taxon>Bacteroidota</taxon>
        <taxon>Flavobacteriia</taxon>
        <taxon>Flavobacteriales</taxon>
        <taxon>Flavobacteriaceae</taxon>
        <taxon>Christiangramia</taxon>
    </lineage>
</organism>
<dbReference type="GO" id="GO:0005576">
    <property type="term" value="C:extracellular region"/>
    <property type="evidence" value="ECO:0007669"/>
    <property type="project" value="UniProtKB-SubCell"/>
</dbReference>